<proteinExistence type="predicted"/>
<evidence type="ECO:0000313" key="1">
    <source>
        <dbReference type="EMBL" id="CCG81286.1"/>
    </source>
</evidence>
<protein>
    <submittedName>
        <fullName evidence="1">Uncharacterized protein</fullName>
    </submittedName>
</protein>
<dbReference type="EMBL" id="CAHR02000034">
    <property type="protein sequence ID" value="CCG81286.1"/>
    <property type="molecule type" value="Genomic_DNA"/>
</dbReference>
<evidence type="ECO:0000313" key="2">
    <source>
        <dbReference type="Proteomes" id="UP000013776"/>
    </source>
</evidence>
<accession>R4X7V0</accession>
<sequence>MFWAASFSVGSEETEVVADDLVAVLMLVDTFEVEDELGLLVEVADLEVDIEVVVDVILEVGIADEVEATFEVVAIADVEDVVEDEEYGEVEDLEDVVIWEDRIVALLLVLELLIADDVEVEVDLGGATYTGLTPGAFMADVEIAVTVEELLMLDVVVVGLADVEEALAEEELCEVEIAFIGAGT</sequence>
<dbReference type="VEuPathDB" id="FungiDB:TAPDE_001018"/>
<name>R4X7V0_TAPDE</name>
<organism evidence="1 2">
    <name type="scientific">Taphrina deformans (strain PYCC 5710 / ATCC 11124 / CBS 356.35 / IMI 108563 / JCM 9778 / NBRC 8474)</name>
    <name type="common">Peach leaf curl fungus</name>
    <name type="synonym">Lalaria deformans</name>
    <dbReference type="NCBI Taxonomy" id="1097556"/>
    <lineage>
        <taxon>Eukaryota</taxon>
        <taxon>Fungi</taxon>
        <taxon>Dikarya</taxon>
        <taxon>Ascomycota</taxon>
        <taxon>Taphrinomycotina</taxon>
        <taxon>Taphrinomycetes</taxon>
        <taxon>Taphrinales</taxon>
        <taxon>Taphrinaceae</taxon>
        <taxon>Taphrina</taxon>
    </lineage>
</organism>
<keyword evidence="2" id="KW-1185">Reference proteome</keyword>
<reference evidence="1 2" key="1">
    <citation type="journal article" date="2013" name="MBio">
        <title>Genome sequencing of the plant pathogen Taphrina deformans, the causal agent of peach leaf curl.</title>
        <authorList>
            <person name="Cisse O.H."/>
            <person name="Almeida J.M.G.C.F."/>
            <person name="Fonseca A."/>
            <person name="Kumar A.A."/>
            <person name="Salojaervi J."/>
            <person name="Overmyer K."/>
            <person name="Hauser P.M."/>
            <person name="Pagni M."/>
        </authorList>
    </citation>
    <scope>NUCLEOTIDE SEQUENCE [LARGE SCALE GENOMIC DNA]</scope>
    <source>
        <strain evidence="2">PYCC 5710 / ATCC 11124 / CBS 356.35 / IMI 108563 / JCM 9778 / NBRC 8474</strain>
    </source>
</reference>
<dbReference type="AlphaFoldDB" id="R4X7V0"/>
<comment type="caution">
    <text evidence="1">The sequence shown here is derived from an EMBL/GenBank/DDBJ whole genome shotgun (WGS) entry which is preliminary data.</text>
</comment>
<dbReference type="Proteomes" id="UP000013776">
    <property type="component" value="Unassembled WGS sequence"/>
</dbReference>
<gene>
    <name evidence="1" type="ORF">TAPDE_001018</name>
</gene>